<feature type="transmembrane region" description="Helical" evidence="8">
    <location>
        <begin position="232"/>
        <end position="259"/>
    </location>
</feature>
<dbReference type="STRING" id="119000.SAMN05661010_01114"/>
<keyword evidence="3" id="KW-1003">Cell membrane</keyword>
<dbReference type="PANTHER" id="PTHR43163">
    <property type="entry name" value="DIPEPTIDE TRANSPORT SYSTEM PERMEASE PROTEIN DPPB-RELATED"/>
    <property type="match status" value="1"/>
</dbReference>
<evidence type="ECO:0000256" key="7">
    <source>
        <dbReference type="ARBA" id="ARBA00024202"/>
    </source>
</evidence>
<evidence type="ECO:0000256" key="2">
    <source>
        <dbReference type="ARBA" id="ARBA00022448"/>
    </source>
</evidence>
<keyword evidence="4 8" id="KW-0812">Transmembrane</keyword>
<evidence type="ECO:0000256" key="1">
    <source>
        <dbReference type="ARBA" id="ARBA00004651"/>
    </source>
</evidence>
<dbReference type="GO" id="GO:0071916">
    <property type="term" value="F:dipeptide transmembrane transporter activity"/>
    <property type="evidence" value="ECO:0007669"/>
    <property type="project" value="TreeGrafter"/>
</dbReference>
<feature type="transmembrane region" description="Helical" evidence="8">
    <location>
        <begin position="279"/>
        <end position="301"/>
    </location>
</feature>
<feature type="transmembrane region" description="Helical" evidence="8">
    <location>
        <begin position="97"/>
        <end position="119"/>
    </location>
</feature>
<keyword evidence="11" id="KW-1185">Reference proteome</keyword>
<evidence type="ECO:0000259" key="9">
    <source>
        <dbReference type="PROSITE" id="PS50928"/>
    </source>
</evidence>
<name>A0A1G9IAH8_9GAMM</name>
<evidence type="ECO:0000313" key="10">
    <source>
        <dbReference type="EMBL" id="SDL22260.1"/>
    </source>
</evidence>
<feature type="domain" description="ABC transmembrane type-1" evidence="9">
    <location>
        <begin position="95"/>
        <end position="302"/>
    </location>
</feature>
<evidence type="ECO:0000256" key="3">
    <source>
        <dbReference type="ARBA" id="ARBA00022475"/>
    </source>
</evidence>
<evidence type="ECO:0000256" key="8">
    <source>
        <dbReference type="RuleBase" id="RU363032"/>
    </source>
</evidence>
<dbReference type="OrthoDB" id="9805855at2"/>
<dbReference type="InterPro" id="IPR045621">
    <property type="entry name" value="BPD_transp_1_N"/>
</dbReference>
<dbReference type="AlphaFoldDB" id="A0A1G9IAH8"/>
<evidence type="ECO:0000313" key="11">
    <source>
        <dbReference type="Proteomes" id="UP000198654"/>
    </source>
</evidence>
<organism evidence="10 11">
    <name type="scientific">Modicisalibacter muralis</name>
    <dbReference type="NCBI Taxonomy" id="119000"/>
    <lineage>
        <taxon>Bacteria</taxon>
        <taxon>Pseudomonadati</taxon>
        <taxon>Pseudomonadota</taxon>
        <taxon>Gammaproteobacteria</taxon>
        <taxon>Oceanospirillales</taxon>
        <taxon>Halomonadaceae</taxon>
        <taxon>Modicisalibacter</taxon>
    </lineage>
</organism>
<keyword evidence="6 8" id="KW-0472">Membrane</keyword>
<dbReference type="GO" id="GO:0005886">
    <property type="term" value="C:plasma membrane"/>
    <property type="evidence" value="ECO:0007669"/>
    <property type="project" value="UniProtKB-SubCell"/>
</dbReference>
<proteinExistence type="inferred from homology"/>
<evidence type="ECO:0000256" key="6">
    <source>
        <dbReference type="ARBA" id="ARBA00023136"/>
    </source>
</evidence>
<comment type="similarity">
    <text evidence="7">Belongs to the binding-protein-dependent transport system permease family. OppBC subfamily.</text>
</comment>
<dbReference type="RefSeq" id="WP_089726362.1">
    <property type="nucleotide sequence ID" value="NZ_FNGI01000002.1"/>
</dbReference>
<dbReference type="PANTHER" id="PTHR43163:SF6">
    <property type="entry name" value="DIPEPTIDE TRANSPORT SYSTEM PERMEASE PROTEIN DPPB-RELATED"/>
    <property type="match status" value="1"/>
</dbReference>
<feature type="transmembrane region" description="Helical" evidence="8">
    <location>
        <begin position="179"/>
        <end position="198"/>
    </location>
</feature>
<protein>
    <submittedName>
        <fullName evidence="10">Peptide/nickel transport system permease protein</fullName>
    </submittedName>
</protein>
<dbReference type="Gene3D" id="1.10.3720.10">
    <property type="entry name" value="MetI-like"/>
    <property type="match status" value="1"/>
</dbReference>
<dbReference type="Proteomes" id="UP000198654">
    <property type="component" value="Unassembled WGS sequence"/>
</dbReference>
<keyword evidence="2 8" id="KW-0813">Transport</keyword>
<dbReference type="InterPro" id="IPR000515">
    <property type="entry name" value="MetI-like"/>
</dbReference>
<dbReference type="PROSITE" id="PS50928">
    <property type="entry name" value="ABC_TM1"/>
    <property type="match status" value="1"/>
</dbReference>
<sequence length="313" mass="33765">MWFYLARRLLLAVAIVMLAVTLLFVMIHAVPGDPAAVILGPRATPEQIAQIHEKMGLDDPLPLQIVNFFVDVTRGDMGTDVFTQRPVSQIVLGQMPYTITLILSAITWATLVGIPLGCYSAIRRNSLIDKFVGVISVSAIAIPSFVMAIYALLIFAVWLGWLPAIGAGGDGFWDTLSHLILPAFAVGVGWVGYIARIVRASMLEVLGETHIRMARAFGLPERRIVFRYALTLAILPTVTVLGVGMAHLLSAAVFAEVVFARPGLGALIVHAVDTRNYPIVMGTVLVTTALFVISTTVADLINAALDPRVREGL</sequence>
<accession>A0A1G9IAH8</accession>
<dbReference type="EMBL" id="FNGI01000002">
    <property type="protein sequence ID" value="SDL22260.1"/>
    <property type="molecule type" value="Genomic_DNA"/>
</dbReference>
<dbReference type="InterPro" id="IPR035906">
    <property type="entry name" value="MetI-like_sf"/>
</dbReference>
<feature type="transmembrane region" description="Helical" evidence="8">
    <location>
        <begin position="131"/>
        <end position="159"/>
    </location>
</feature>
<dbReference type="CDD" id="cd06261">
    <property type="entry name" value="TM_PBP2"/>
    <property type="match status" value="1"/>
</dbReference>
<dbReference type="Pfam" id="PF19300">
    <property type="entry name" value="BPD_transp_1_N"/>
    <property type="match status" value="1"/>
</dbReference>
<reference evidence="10 11" key="1">
    <citation type="submission" date="2016-10" db="EMBL/GenBank/DDBJ databases">
        <authorList>
            <person name="de Groot N.N."/>
        </authorList>
    </citation>
    <scope>NUCLEOTIDE SEQUENCE [LARGE SCALE GENOMIC DNA]</scope>
    <source>
        <strain evidence="10 11">DSM 14789</strain>
    </source>
</reference>
<comment type="subcellular location">
    <subcellularLocation>
        <location evidence="1 8">Cell membrane</location>
        <topology evidence="1 8">Multi-pass membrane protein</topology>
    </subcellularLocation>
</comment>
<keyword evidence="5 8" id="KW-1133">Transmembrane helix</keyword>
<evidence type="ECO:0000256" key="4">
    <source>
        <dbReference type="ARBA" id="ARBA00022692"/>
    </source>
</evidence>
<evidence type="ECO:0000256" key="5">
    <source>
        <dbReference type="ARBA" id="ARBA00022989"/>
    </source>
</evidence>
<gene>
    <name evidence="10" type="ORF">SAMN05661010_01114</name>
</gene>
<dbReference type="SUPFAM" id="SSF161098">
    <property type="entry name" value="MetI-like"/>
    <property type="match status" value="1"/>
</dbReference>
<dbReference type="Pfam" id="PF00528">
    <property type="entry name" value="BPD_transp_1"/>
    <property type="match status" value="1"/>
</dbReference>